<comment type="subcellular location">
    <subcellularLocation>
        <location evidence="5">Plastid</location>
        <location evidence="5">Chloroplast membrane</location>
    </subcellularLocation>
</comment>
<dbReference type="Gene3D" id="3.40.50.2000">
    <property type="entry name" value="Glycogen Phosphorylase B"/>
    <property type="match status" value="1"/>
</dbReference>
<dbReference type="GO" id="GO:0046509">
    <property type="term" value="F:1,2-diacylglycerol 3-beta-galactosyltransferase activity"/>
    <property type="evidence" value="ECO:0007669"/>
    <property type="project" value="UniProtKB-EC"/>
</dbReference>
<dbReference type="Pfam" id="PF06925">
    <property type="entry name" value="MGDG_synth"/>
    <property type="match status" value="1"/>
</dbReference>
<evidence type="ECO:0000256" key="4">
    <source>
        <dbReference type="ARBA" id="ARBA00022679"/>
    </source>
</evidence>
<evidence type="ECO:0000256" key="1">
    <source>
        <dbReference type="ARBA" id="ARBA00006962"/>
    </source>
</evidence>
<evidence type="ECO:0000256" key="5">
    <source>
        <dbReference type="ARBA" id="ARBA00046299"/>
    </source>
</evidence>
<dbReference type="GO" id="GO:0031969">
    <property type="term" value="C:chloroplast membrane"/>
    <property type="evidence" value="ECO:0007669"/>
    <property type="project" value="UniProtKB-SubCell"/>
</dbReference>
<dbReference type="Pfam" id="PF04101">
    <property type="entry name" value="Glyco_tran_28_C"/>
    <property type="match status" value="1"/>
</dbReference>
<evidence type="ECO:0000256" key="3">
    <source>
        <dbReference type="ARBA" id="ARBA00022676"/>
    </source>
</evidence>
<evidence type="ECO:0000313" key="9">
    <source>
        <dbReference type="Proteomes" id="UP000324585"/>
    </source>
</evidence>
<accession>A0A5J4Z0J6</accession>
<keyword evidence="4" id="KW-0808">Transferase</keyword>
<name>A0A5J4Z0J6_PORPP</name>
<feature type="domain" description="Diacylglycerol glucosyltransferase N-terminal" evidence="7">
    <location>
        <begin position="93"/>
        <end position="262"/>
    </location>
</feature>
<dbReference type="OrthoDB" id="200404at2759"/>
<evidence type="ECO:0000256" key="2">
    <source>
        <dbReference type="ARBA" id="ARBA00012615"/>
    </source>
</evidence>
<dbReference type="InterPro" id="IPR050519">
    <property type="entry name" value="Glycosyltransf_28_UgtP"/>
</dbReference>
<evidence type="ECO:0000313" key="8">
    <source>
        <dbReference type="EMBL" id="KAA8496612.1"/>
    </source>
</evidence>
<comment type="similarity">
    <text evidence="1">Belongs to the glycosyltransferase 28 family.</text>
</comment>
<gene>
    <name evidence="8" type="ORF">FVE85_0341</name>
</gene>
<dbReference type="InterPro" id="IPR007235">
    <property type="entry name" value="Glyco_trans_28_C"/>
</dbReference>
<evidence type="ECO:0000259" key="6">
    <source>
        <dbReference type="Pfam" id="PF04101"/>
    </source>
</evidence>
<keyword evidence="9" id="KW-1185">Reference proteome</keyword>
<dbReference type="GO" id="GO:0009247">
    <property type="term" value="P:glycolipid biosynthetic process"/>
    <property type="evidence" value="ECO:0007669"/>
    <property type="project" value="InterPro"/>
</dbReference>
<dbReference type="AlphaFoldDB" id="A0A5J4Z0J6"/>
<proteinExistence type="inferred from homology"/>
<dbReference type="PANTHER" id="PTHR43025:SF3">
    <property type="entry name" value="MONOGALACTOSYLDIACYLGLYCEROL SYNTHASE 1, CHLOROPLASTIC"/>
    <property type="match status" value="1"/>
</dbReference>
<feature type="domain" description="Glycosyl transferase family 28 C-terminal" evidence="6">
    <location>
        <begin position="291"/>
        <end position="448"/>
    </location>
</feature>
<keyword evidence="3" id="KW-0328">Glycosyltransferase</keyword>
<sequence>MAMGHGAFAFSLPLFTGRSLKAVMKSWGFSERKRRAAVRFGSGRDLKDDEPYERKGHTASTPLVRNVDLPTVDAVLKTKRRLMVLMSDTGGGHRASAIALSDALHALYPADELEIIIVDFFVSVAGPPLDTMPELYAYLAKHPNLWRLIWLAGQFPPTRWIFSMYVYWLSSAFFEHALDSFRPHLIVSVHPLCQSAPLEVLKRRGLMGVIPFLTVVTDLGSAANSWFHKNVDLCIVPSERVRRIGLAQGVHPDKLFLVGLPVRKAFWKRAAPKWFTRLSLGLPVFKKTRVILMVGGGDGVGNMESLATAVTQEIANHADRLPGVRLVVICGKNAKLEESMRCRTWSIPVEIHGFVTNMADYMCAADVIVTKAGPGTIAESWIRGLPVMLSSFLPGQEAGNVELVVKSGSGACCEQPKKLARVLRGWIGDDQALKAMSRASRAQGTRDATLIIARILGQYAFHRRSSLVLDRQNANPFVQPVLA</sequence>
<dbReference type="SUPFAM" id="SSF53756">
    <property type="entry name" value="UDP-Glycosyltransferase/glycogen phosphorylase"/>
    <property type="match status" value="1"/>
</dbReference>
<dbReference type="Proteomes" id="UP000324585">
    <property type="component" value="Unassembled WGS sequence"/>
</dbReference>
<protein>
    <recommendedName>
        <fullName evidence="2">monogalactosyldiacylglycerol synthase</fullName>
        <ecNumber evidence="2">2.4.1.46</ecNumber>
    </recommendedName>
</protein>
<dbReference type="EMBL" id="VRMN01000002">
    <property type="protein sequence ID" value="KAA8496612.1"/>
    <property type="molecule type" value="Genomic_DNA"/>
</dbReference>
<dbReference type="PANTHER" id="PTHR43025">
    <property type="entry name" value="MONOGALACTOSYLDIACYLGLYCEROL SYNTHASE"/>
    <property type="match status" value="1"/>
</dbReference>
<comment type="caution">
    <text evidence="8">The sequence shown here is derived from an EMBL/GenBank/DDBJ whole genome shotgun (WGS) entry which is preliminary data.</text>
</comment>
<reference evidence="9" key="1">
    <citation type="journal article" date="2019" name="Nat. Commun.">
        <title>Expansion of phycobilisome linker gene families in mesophilic red algae.</title>
        <authorList>
            <person name="Lee J."/>
            <person name="Kim D."/>
            <person name="Bhattacharya D."/>
            <person name="Yoon H.S."/>
        </authorList>
    </citation>
    <scope>NUCLEOTIDE SEQUENCE [LARGE SCALE GENOMIC DNA]</scope>
    <source>
        <strain evidence="9">CCMP 1328</strain>
    </source>
</reference>
<evidence type="ECO:0000259" key="7">
    <source>
        <dbReference type="Pfam" id="PF06925"/>
    </source>
</evidence>
<organism evidence="8 9">
    <name type="scientific">Porphyridium purpureum</name>
    <name type="common">Red alga</name>
    <name type="synonym">Porphyridium cruentum</name>
    <dbReference type="NCBI Taxonomy" id="35688"/>
    <lineage>
        <taxon>Eukaryota</taxon>
        <taxon>Rhodophyta</taxon>
        <taxon>Bangiophyceae</taxon>
        <taxon>Porphyridiales</taxon>
        <taxon>Porphyridiaceae</taxon>
        <taxon>Porphyridium</taxon>
    </lineage>
</organism>
<dbReference type="InterPro" id="IPR009695">
    <property type="entry name" value="Diacylglyc_glucosyltr_N"/>
</dbReference>
<dbReference type="OMA" id="NDATHDQ"/>
<dbReference type="EC" id="2.4.1.46" evidence="2"/>